<evidence type="ECO:0000313" key="3">
    <source>
        <dbReference type="Proteomes" id="UP001243623"/>
    </source>
</evidence>
<dbReference type="SUPFAM" id="SSF50156">
    <property type="entry name" value="PDZ domain-like"/>
    <property type="match status" value="1"/>
</dbReference>
<feature type="domain" description="PDZ" evidence="1">
    <location>
        <begin position="1"/>
        <end position="38"/>
    </location>
</feature>
<name>A0A9Y2ADP3_9FIRM</name>
<dbReference type="Gene3D" id="3.20.20.70">
    <property type="entry name" value="Aldolase class I"/>
    <property type="match status" value="1"/>
</dbReference>
<sequence length="461" mass="52964">MSHYGVIAGIHKESLAEELGLEIGDRILSVNGQELMDIIDLSFAFAEEEIELLIEKANGEQELIEFDKEYDEELGVEFESAVFDNIRRCGNKCWFCFVDQIAPNMRDSLSIKDDDYRMSFLYGNFVTLTNIREMDLKRIKQLHLSPLFISVHTTNGQLRARMLNNKRAANIIEQLEYLVKNDIQIHTQIVLCPGINDGEILDQTIHDLINMGENVLSLAIVPVGLTKYRESCYSLTGFSMEQAGKIIEQVEKWQLIARKKFGKNFVYLGDEFYFLANQDIPDADYYDDFPQLENGIGLTRDFIEEWNACQDKDCNAYEEPIYLDIVCGKSAEKILSILLRELEIKNLFIRVIPIENKFFGENITVTGLLTGQDIIQQLKFLSGKRDGIIIPGVSLRKGENIFLDDYHISDIEKELGAKVQIAHDAVDLNRLLKMWNNVKEENETEDMNYTWQGNCAYTKNN</sequence>
<reference evidence="2" key="1">
    <citation type="submission" date="2023-03" db="EMBL/GenBank/DDBJ databases">
        <title>Selenobaculum gbiensis gen. nov. sp. nov., a new bacterium isolated from the gut microbiota of IBD patient.</title>
        <authorList>
            <person name="Yeo S."/>
            <person name="Park H."/>
            <person name="Huh C.S."/>
        </authorList>
    </citation>
    <scope>NUCLEOTIDE SEQUENCE</scope>
    <source>
        <strain evidence="2">ICN-92133</strain>
    </source>
</reference>
<dbReference type="InterPro" id="IPR041489">
    <property type="entry name" value="PDZ_6"/>
</dbReference>
<dbReference type="Pfam" id="PF17820">
    <property type="entry name" value="PDZ_6"/>
    <property type="match status" value="1"/>
</dbReference>
<dbReference type="Proteomes" id="UP001243623">
    <property type="component" value="Chromosome"/>
</dbReference>
<gene>
    <name evidence="2" type="ORF">P3F81_06755</name>
</gene>
<dbReference type="InterPro" id="IPR013785">
    <property type="entry name" value="Aldolase_TIM"/>
</dbReference>
<dbReference type="InterPro" id="IPR036034">
    <property type="entry name" value="PDZ_sf"/>
</dbReference>
<dbReference type="AlphaFoldDB" id="A0A9Y2ADP3"/>
<dbReference type="PROSITE" id="PS50106">
    <property type="entry name" value="PDZ"/>
    <property type="match status" value="1"/>
</dbReference>
<organism evidence="2 3">
    <name type="scientific">Selenobaculum gibii</name>
    <dbReference type="NCBI Taxonomy" id="3054208"/>
    <lineage>
        <taxon>Bacteria</taxon>
        <taxon>Bacillati</taxon>
        <taxon>Bacillota</taxon>
        <taxon>Negativicutes</taxon>
        <taxon>Selenomonadales</taxon>
        <taxon>Selenomonadaceae</taxon>
        <taxon>Selenobaculum</taxon>
    </lineage>
</organism>
<dbReference type="Gene3D" id="2.30.42.10">
    <property type="match status" value="1"/>
</dbReference>
<proteinExistence type="predicted"/>
<keyword evidence="3" id="KW-1185">Reference proteome</keyword>
<protein>
    <submittedName>
        <fullName evidence="2">DUF512 domain-containing protein</fullName>
    </submittedName>
</protein>
<dbReference type="KEGG" id="sgbi:P3F81_06755"/>
<dbReference type="InterPro" id="IPR058240">
    <property type="entry name" value="rSAM_sf"/>
</dbReference>
<accession>A0A9Y2ADP3</accession>
<dbReference type="InterPro" id="IPR001478">
    <property type="entry name" value="PDZ"/>
</dbReference>
<dbReference type="RefSeq" id="WP_147668919.1">
    <property type="nucleotide sequence ID" value="NZ_CP120678.1"/>
</dbReference>
<dbReference type="InterPro" id="IPR007549">
    <property type="entry name" value="DUF512"/>
</dbReference>
<dbReference type="Pfam" id="PF04459">
    <property type="entry name" value="DUF512"/>
    <property type="match status" value="1"/>
</dbReference>
<dbReference type="Pfam" id="PF19238">
    <property type="entry name" value="Radical_SAM_2"/>
    <property type="match status" value="1"/>
</dbReference>
<dbReference type="EMBL" id="CP120678">
    <property type="protein sequence ID" value="WIW69625.1"/>
    <property type="molecule type" value="Genomic_DNA"/>
</dbReference>
<evidence type="ECO:0000313" key="2">
    <source>
        <dbReference type="EMBL" id="WIW69625.1"/>
    </source>
</evidence>
<evidence type="ECO:0000259" key="1">
    <source>
        <dbReference type="PROSITE" id="PS50106"/>
    </source>
</evidence>
<dbReference type="SUPFAM" id="SSF102114">
    <property type="entry name" value="Radical SAM enzymes"/>
    <property type="match status" value="1"/>
</dbReference>
<dbReference type="InterPro" id="IPR045375">
    <property type="entry name" value="Put_radical_SAM-like_N"/>
</dbReference>